<dbReference type="KEGG" id="ssl:SS1G_10659"/>
<dbReference type="EMBL" id="CH476636">
    <property type="protein sequence ID" value="EDN94784.1"/>
    <property type="molecule type" value="Genomic_DNA"/>
</dbReference>
<dbReference type="GeneID" id="5484498"/>
<proteinExistence type="predicted"/>
<keyword evidence="3" id="KW-1185">Reference proteome</keyword>
<feature type="chain" id="PRO_5002706384" evidence="1">
    <location>
        <begin position="20"/>
        <end position="82"/>
    </location>
</feature>
<evidence type="ECO:0000313" key="3">
    <source>
        <dbReference type="Proteomes" id="UP000001312"/>
    </source>
</evidence>
<dbReference type="AlphaFoldDB" id="A7EZ92"/>
<gene>
    <name evidence="2" type="ORF">SS1G_10659</name>
</gene>
<dbReference type="RefSeq" id="XP_001588212.1">
    <property type="nucleotide sequence ID" value="XM_001588162.1"/>
</dbReference>
<accession>A7EZ92</accession>
<organism evidence="2 3">
    <name type="scientific">Sclerotinia sclerotiorum (strain ATCC 18683 / 1980 / Ss-1)</name>
    <name type="common">White mold</name>
    <name type="synonym">Whetzelinia sclerotiorum</name>
    <dbReference type="NCBI Taxonomy" id="665079"/>
    <lineage>
        <taxon>Eukaryota</taxon>
        <taxon>Fungi</taxon>
        <taxon>Dikarya</taxon>
        <taxon>Ascomycota</taxon>
        <taxon>Pezizomycotina</taxon>
        <taxon>Leotiomycetes</taxon>
        <taxon>Helotiales</taxon>
        <taxon>Sclerotiniaceae</taxon>
        <taxon>Sclerotinia</taxon>
    </lineage>
</organism>
<dbReference type="InParanoid" id="A7EZ92"/>
<dbReference type="Proteomes" id="UP000001312">
    <property type="component" value="Unassembled WGS sequence"/>
</dbReference>
<evidence type="ECO:0000313" key="2">
    <source>
        <dbReference type="EMBL" id="EDN94784.1"/>
    </source>
</evidence>
<reference evidence="3" key="1">
    <citation type="journal article" date="2011" name="PLoS Genet.">
        <title>Genomic analysis of the necrotrophic fungal pathogens Sclerotinia sclerotiorum and Botrytis cinerea.</title>
        <authorList>
            <person name="Amselem J."/>
            <person name="Cuomo C.A."/>
            <person name="van Kan J.A."/>
            <person name="Viaud M."/>
            <person name="Benito E.P."/>
            <person name="Couloux A."/>
            <person name="Coutinho P.M."/>
            <person name="de Vries R.P."/>
            <person name="Dyer P.S."/>
            <person name="Fillinger S."/>
            <person name="Fournier E."/>
            <person name="Gout L."/>
            <person name="Hahn M."/>
            <person name="Kohn L."/>
            <person name="Lapalu N."/>
            <person name="Plummer K.M."/>
            <person name="Pradier J.M."/>
            <person name="Quevillon E."/>
            <person name="Sharon A."/>
            <person name="Simon A."/>
            <person name="ten Have A."/>
            <person name="Tudzynski B."/>
            <person name="Tudzynski P."/>
            <person name="Wincker P."/>
            <person name="Andrew M."/>
            <person name="Anthouard V."/>
            <person name="Beever R.E."/>
            <person name="Beffa R."/>
            <person name="Benoit I."/>
            <person name="Bouzid O."/>
            <person name="Brault B."/>
            <person name="Chen Z."/>
            <person name="Choquer M."/>
            <person name="Collemare J."/>
            <person name="Cotton P."/>
            <person name="Danchin E.G."/>
            <person name="Da Silva C."/>
            <person name="Gautier A."/>
            <person name="Giraud C."/>
            <person name="Giraud T."/>
            <person name="Gonzalez C."/>
            <person name="Grossetete S."/>
            <person name="Guldener U."/>
            <person name="Henrissat B."/>
            <person name="Howlett B.J."/>
            <person name="Kodira C."/>
            <person name="Kretschmer M."/>
            <person name="Lappartient A."/>
            <person name="Leroch M."/>
            <person name="Levis C."/>
            <person name="Mauceli E."/>
            <person name="Neuveglise C."/>
            <person name="Oeser B."/>
            <person name="Pearson M."/>
            <person name="Poulain J."/>
            <person name="Poussereau N."/>
            <person name="Quesneville H."/>
            <person name="Rascle C."/>
            <person name="Schumacher J."/>
            <person name="Segurens B."/>
            <person name="Sexton A."/>
            <person name="Silva E."/>
            <person name="Sirven C."/>
            <person name="Soanes D.M."/>
            <person name="Talbot N.J."/>
            <person name="Templeton M."/>
            <person name="Yandava C."/>
            <person name="Yarden O."/>
            <person name="Zeng Q."/>
            <person name="Rollins J.A."/>
            <person name="Lebrun M.H."/>
            <person name="Dickman M."/>
        </authorList>
    </citation>
    <scope>NUCLEOTIDE SEQUENCE [LARGE SCALE GENOMIC DNA]</scope>
    <source>
        <strain evidence="3">ATCC 18683 / 1980 / Ss-1</strain>
    </source>
</reference>
<feature type="signal peptide" evidence="1">
    <location>
        <begin position="1"/>
        <end position="19"/>
    </location>
</feature>
<protein>
    <submittedName>
        <fullName evidence="2">Uncharacterized protein</fullName>
    </submittedName>
</protein>
<sequence length="82" mass="9060">MYILRALHYLILAMAFSNAVQPQAQLIVNRPLSEVELEQQHNISAPLSTSTIDIVNCSSTSLPNSTLLDDESKNSMQPGRSF</sequence>
<evidence type="ECO:0000256" key="1">
    <source>
        <dbReference type="SAM" id="SignalP"/>
    </source>
</evidence>
<name>A7EZ92_SCLS1</name>
<keyword evidence="1" id="KW-0732">Signal</keyword>